<proteinExistence type="predicted"/>
<dbReference type="Proteomes" id="UP001250214">
    <property type="component" value="Unassembled WGS sequence"/>
</dbReference>
<dbReference type="RefSeq" id="WP_310910902.1">
    <property type="nucleotide sequence ID" value="NZ_JAVLVT010000001.1"/>
</dbReference>
<sequence>MDTRTIQVGLGTVAAGTLLALTSACEFDLSFGQQAVSGDEVAEQAATQLEQQVGQRPDEVTCPEDLPAEVDATIRCELTHAGETYGVTVTTTRVNDDDVEFDIEVDEQPSAY</sequence>
<dbReference type="EMBL" id="JAVLVT010000001">
    <property type="protein sequence ID" value="MDS1269432.1"/>
    <property type="molecule type" value="Genomic_DNA"/>
</dbReference>
<name>A0ABU2H363_9ACTN</name>
<comment type="caution">
    <text evidence="2">The sequence shown here is derived from an EMBL/GenBank/DDBJ whole genome shotgun (WGS) entry which is preliminary data.</text>
</comment>
<dbReference type="Pfam" id="PF14230">
    <property type="entry name" value="DUF4333"/>
    <property type="match status" value="1"/>
</dbReference>
<reference evidence="3" key="1">
    <citation type="submission" date="2023-07" db="EMBL/GenBank/DDBJ databases">
        <title>Novel species in the genus Lipingzhangella isolated from Sambhar Salt Lake.</title>
        <authorList>
            <person name="Jiya N."/>
            <person name="Kajale S."/>
            <person name="Sharma A."/>
        </authorList>
    </citation>
    <scope>NUCLEOTIDE SEQUENCE [LARGE SCALE GENOMIC DNA]</scope>
    <source>
        <strain evidence="3">LS1_29</strain>
    </source>
</reference>
<feature type="domain" description="DUF4333" evidence="1">
    <location>
        <begin position="21"/>
        <end position="94"/>
    </location>
</feature>
<organism evidence="2 3">
    <name type="scientific">Lipingzhangella rawalii</name>
    <dbReference type="NCBI Taxonomy" id="2055835"/>
    <lineage>
        <taxon>Bacteria</taxon>
        <taxon>Bacillati</taxon>
        <taxon>Actinomycetota</taxon>
        <taxon>Actinomycetes</taxon>
        <taxon>Streptosporangiales</taxon>
        <taxon>Nocardiopsidaceae</taxon>
        <taxon>Lipingzhangella</taxon>
    </lineage>
</organism>
<protein>
    <submittedName>
        <fullName evidence="2">DUF4333 domain-containing protein</fullName>
    </submittedName>
</protein>
<dbReference type="InterPro" id="IPR025637">
    <property type="entry name" value="DUF4333"/>
</dbReference>
<evidence type="ECO:0000313" key="2">
    <source>
        <dbReference type="EMBL" id="MDS1269432.1"/>
    </source>
</evidence>
<accession>A0ABU2H363</accession>
<gene>
    <name evidence="2" type="ORF">RIF23_03880</name>
</gene>
<dbReference type="PROSITE" id="PS51257">
    <property type="entry name" value="PROKAR_LIPOPROTEIN"/>
    <property type="match status" value="1"/>
</dbReference>
<evidence type="ECO:0000313" key="3">
    <source>
        <dbReference type="Proteomes" id="UP001250214"/>
    </source>
</evidence>
<keyword evidence="3" id="KW-1185">Reference proteome</keyword>
<evidence type="ECO:0000259" key="1">
    <source>
        <dbReference type="Pfam" id="PF14230"/>
    </source>
</evidence>